<evidence type="ECO:0000256" key="1">
    <source>
        <dbReference type="PROSITE-ProRule" id="PRU00169"/>
    </source>
</evidence>
<keyword evidence="1" id="KW-0597">Phosphoprotein</keyword>
<dbReference type="CDD" id="cd01948">
    <property type="entry name" value="EAL"/>
    <property type="match status" value="1"/>
</dbReference>
<dbReference type="SMART" id="SM00448">
    <property type="entry name" value="REC"/>
    <property type="match status" value="2"/>
</dbReference>
<evidence type="ECO:0000313" key="6">
    <source>
        <dbReference type="Proteomes" id="UP001231616"/>
    </source>
</evidence>
<feature type="domain" description="Response regulatory" evidence="2">
    <location>
        <begin position="128"/>
        <end position="245"/>
    </location>
</feature>
<evidence type="ECO:0000259" key="2">
    <source>
        <dbReference type="PROSITE" id="PS50110"/>
    </source>
</evidence>
<dbReference type="NCBIfam" id="TIGR00254">
    <property type="entry name" value="GGDEF"/>
    <property type="match status" value="1"/>
</dbReference>
<dbReference type="PROSITE" id="PS50883">
    <property type="entry name" value="EAL"/>
    <property type="match status" value="1"/>
</dbReference>
<dbReference type="Gene3D" id="3.20.20.450">
    <property type="entry name" value="EAL domain"/>
    <property type="match status" value="1"/>
</dbReference>
<dbReference type="Pfam" id="PF00990">
    <property type="entry name" value="GGDEF"/>
    <property type="match status" value="1"/>
</dbReference>
<dbReference type="SUPFAM" id="SSF141868">
    <property type="entry name" value="EAL domain-like"/>
    <property type="match status" value="1"/>
</dbReference>
<dbReference type="PROSITE" id="PS50887">
    <property type="entry name" value="GGDEF"/>
    <property type="match status" value="1"/>
</dbReference>
<dbReference type="Pfam" id="PF00072">
    <property type="entry name" value="Response_reg"/>
    <property type="match status" value="2"/>
</dbReference>
<protein>
    <submittedName>
        <fullName evidence="5">EAL domain-containing protein</fullName>
    </submittedName>
</protein>
<accession>A0ABT9GXD7</accession>
<feature type="domain" description="EAL" evidence="3">
    <location>
        <begin position="559"/>
        <end position="810"/>
    </location>
</feature>
<gene>
    <name evidence="5" type="ORF">Q3O60_03980</name>
</gene>
<dbReference type="InterPro" id="IPR035919">
    <property type="entry name" value="EAL_sf"/>
</dbReference>
<dbReference type="SMART" id="SM00052">
    <property type="entry name" value="EAL"/>
    <property type="match status" value="1"/>
</dbReference>
<keyword evidence="6" id="KW-1185">Reference proteome</keyword>
<dbReference type="Pfam" id="PF00563">
    <property type="entry name" value="EAL"/>
    <property type="match status" value="1"/>
</dbReference>
<organism evidence="5 6">
    <name type="scientific">Alkalimonas collagenimarina</name>
    <dbReference type="NCBI Taxonomy" id="400390"/>
    <lineage>
        <taxon>Bacteria</taxon>
        <taxon>Pseudomonadati</taxon>
        <taxon>Pseudomonadota</taxon>
        <taxon>Gammaproteobacteria</taxon>
        <taxon>Alkalimonas</taxon>
    </lineage>
</organism>
<dbReference type="EMBL" id="JAUZVZ010000004">
    <property type="protein sequence ID" value="MDP4535345.1"/>
    <property type="molecule type" value="Genomic_DNA"/>
</dbReference>
<dbReference type="SUPFAM" id="SSF47226">
    <property type="entry name" value="Histidine-containing phosphotransfer domain, HPT domain"/>
    <property type="match status" value="1"/>
</dbReference>
<dbReference type="SUPFAM" id="SSF55073">
    <property type="entry name" value="Nucleotide cyclase"/>
    <property type="match status" value="1"/>
</dbReference>
<dbReference type="Proteomes" id="UP001231616">
    <property type="component" value="Unassembled WGS sequence"/>
</dbReference>
<name>A0ABT9GXD7_9GAMM</name>
<dbReference type="PANTHER" id="PTHR33121">
    <property type="entry name" value="CYCLIC DI-GMP PHOSPHODIESTERASE PDEF"/>
    <property type="match status" value="1"/>
</dbReference>
<dbReference type="InterPro" id="IPR011006">
    <property type="entry name" value="CheY-like_superfamily"/>
</dbReference>
<dbReference type="InterPro" id="IPR036641">
    <property type="entry name" value="HPT_dom_sf"/>
</dbReference>
<dbReference type="Gene3D" id="3.30.70.270">
    <property type="match status" value="1"/>
</dbReference>
<dbReference type="RefSeq" id="WP_305892608.1">
    <property type="nucleotide sequence ID" value="NZ_JAUZVZ010000004.1"/>
</dbReference>
<dbReference type="PROSITE" id="PS50110">
    <property type="entry name" value="RESPONSE_REGULATORY"/>
    <property type="match status" value="2"/>
</dbReference>
<reference evidence="5 6" key="1">
    <citation type="submission" date="2023-08" db="EMBL/GenBank/DDBJ databases">
        <authorList>
            <person name="Joshi A."/>
            <person name="Thite S."/>
        </authorList>
    </citation>
    <scope>NUCLEOTIDE SEQUENCE [LARGE SCALE GENOMIC DNA]</scope>
    <source>
        <strain evidence="5 6">AC40</strain>
    </source>
</reference>
<evidence type="ECO:0000259" key="4">
    <source>
        <dbReference type="PROSITE" id="PS50887"/>
    </source>
</evidence>
<feature type="domain" description="GGDEF" evidence="4">
    <location>
        <begin position="417"/>
        <end position="550"/>
    </location>
</feature>
<proteinExistence type="predicted"/>
<dbReference type="CDD" id="cd01949">
    <property type="entry name" value="GGDEF"/>
    <property type="match status" value="1"/>
</dbReference>
<dbReference type="InterPro" id="IPR050706">
    <property type="entry name" value="Cyclic-di-GMP_PDE-like"/>
</dbReference>
<dbReference type="CDD" id="cd00156">
    <property type="entry name" value="REC"/>
    <property type="match status" value="1"/>
</dbReference>
<dbReference type="SUPFAM" id="SSF52172">
    <property type="entry name" value="CheY-like"/>
    <property type="match status" value="2"/>
</dbReference>
<dbReference type="InterPro" id="IPR001633">
    <property type="entry name" value="EAL_dom"/>
</dbReference>
<sequence>MPLGDESKWQAMQQSYRVNLRQKGERLQHYWQQYIANNNLEARIEVKRLSHQLTGSGAIYGYQDITDTARQLMDLLYLPFNDELTQRINEHNAFTELLERLKETYQSLEQSGTSPAIEPSPFNGIQQKVLLIEQDSSSTSQLHHSIRDSGFHLIRLADMADLVHTIQHEQPAAIICDLSFITVKNNTTESWLASRKQPGKHIPLILIAGDNDFDARLAATRAGCNHFMHKPLDVPQLINHLKKLLNVGKNDPYRILLVDDDADVLRFYRQALSMGGYKVYTASKAKQAFDLLYKIDPELVIIDVNMPDCSGLELGQIIRQNHELSDTPLMFMSADSHTDEKMAAVNLAGDEFIQKPIAPWRLLMTVEARVKRSRLLKQQKRAVIQRPELVQHIDTLTALPTLWQLKRDLTDKLKQQLPFCLIKMDLDQFHLINDVYGHATGDLVLQTIAWQLAQLLKEDDRLYRENGDEFWLLCQNINTLELAAQYTEQMLLRLEHTSTNFDVSIHFSASVGLCLVADANKQVEEIMQHTSTALYEAKKKAGHQYRFYDPEQQHKIDLRMQLTHTIRQAITQRQFSCAYQAILSEKKQLMSFEVLARWHHQELGIISPAQFIPILEEQGLISFLTQQILDTGLAQLKVWRQQHPNLQLNVNFSAQDLLDPELTNKLLKHMKQHQLPHSCLIVEITESILIQAGSSAIDQLNHIANHGFSIALDDFGTGYSSLSYLDKFPVTKLKIDRSFVQRIDDSQQDKLVLAIIHLAQDLGLETTAEGVETKHQFDYLKASGCQRFQGYLFSKPLPAESIAKTAWFQSTKLDEQTNTNYHK</sequence>
<evidence type="ECO:0000259" key="3">
    <source>
        <dbReference type="PROSITE" id="PS50883"/>
    </source>
</evidence>
<dbReference type="SMART" id="SM00267">
    <property type="entry name" value="GGDEF"/>
    <property type="match status" value="1"/>
</dbReference>
<feature type="modified residue" description="4-aspartylphosphate" evidence="1">
    <location>
        <position position="177"/>
    </location>
</feature>
<dbReference type="PANTHER" id="PTHR33121:SF79">
    <property type="entry name" value="CYCLIC DI-GMP PHOSPHODIESTERASE PDED-RELATED"/>
    <property type="match status" value="1"/>
</dbReference>
<dbReference type="Gene3D" id="3.40.50.2300">
    <property type="match status" value="2"/>
</dbReference>
<dbReference type="InterPro" id="IPR029787">
    <property type="entry name" value="Nucleotide_cyclase"/>
</dbReference>
<dbReference type="InterPro" id="IPR043128">
    <property type="entry name" value="Rev_trsase/Diguanyl_cyclase"/>
</dbReference>
<comment type="caution">
    <text evidence="5">The sequence shown here is derived from an EMBL/GenBank/DDBJ whole genome shotgun (WGS) entry which is preliminary data.</text>
</comment>
<dbReference type="InterPro" id="IPR001789">
    <property type="entry name" value="Sig_transdc_resp-reg_receiver"/>
</dbReference>
<dbReference type="InterPro" id="IPR000160">
    <property type="entry name" value="GGDEF_dom"/>
</dbReference>
<feature type="modified residue" description="4-aspartylphosphate" evidence="1">
    <location>
        <position position="303"/>
    </location>
</feature>
<evidence type="ECO:0000313" key="5">
    <source>
        <dbReference type="EMBL" id="MDP4535345.1"/>
    </source>
</evidence>
<feature type="domain" description="Response regulatory" evidence="2">
    <location>
        <begin position="254"/>
        <end position="370"/>
    </location>
</feature>